<dbReference type="Pfam" id="PF01391">
    <property type="entry name" value="Collagen"/>
    <property type="match status" value="1"/>
</dbReference>
<keyword evidence="3" id="KW-1185">Reference proteome</keyword>
<accession>A0A1I4TF75</accession>
<organism evidence="2 3">
    <name type="scientific">Methylobacterium pseudosasicola</name>
    <dbReference type="NCBI Taxonomy" id="582667"/>
    <lineage>
        <taxon>Bacteria</taxon>
        <taxon>Pseudomonadati</taxon>
        <taxon>Pseudomonadota</taxon>
        <taxon>Alphaproteobacteria</taxon>
        <taxon>Hyphomicrobiales</taxon>
        <taxon>Methylobacteriaceae</taxon>
        <taxon>Methylobacterium</taxon>
    </lineage>
</organism>
<name>A0A1I4TF75_9HYPH</name>
<feature type="compositionally biased region" description="Low complexity" evidence="1">
    <location>
        <begin position="135"/>
        <end position="160"/>
    </location>
</feature>
<feature type="compositionally biased region" description="Pro residues" evidence="1">
    <location>
        <begin position="121"/>
        <end position="133"/>
    </location>
</feature>
<dbReference type="PANTHER" id="PTHR24637">
    <property type="entry name" value="COLLAGEN"/>
    <property type="match status" value="1"/>
</dbReference>
<dbReference type="STRING" id="582667.SAMN05192568_10534"/>
<dbReference type="AlphaFoldDB" id="A0A1I4TF75"/>
<protein>
    <submittedName>
        <fullName evidence="2">Collagen triple helix repeat-containing protein</fullName>
    </submittedName>
</protein>
<feature type="compositionally biased region" description="Low complexity" evidence="1">
    <location>
        <begin position="168"/>
        <end position="191"/>
    </location>
</feature>
<dbReference type="EMBL" id="FOTK01000053">
    <property type="protein sequence ID" value="SFM75207.1"/>
    <property type="molecule type" value="Genomic_DNA"/>
</dbReference>
<dbReference type="OrthoDB" id="8019481at2"/>
<evidence type="ECO:0000313" key="3">
    <source>
        <dbReference type="Proteomes" id="UP000199048"/>
    </source>
</evidence>
<dbReference type="PANTHER" id="PTHR24637:SF421">
    <property type="entry name" value="CUTICLE COLLAGEN DPY-2"/>
    <property type="match status" value="1"/>
</dbReference>
<evidence type="ECO:0000313" key="2">
    <source>
        <dbReference type="EMBL" id="SFM75207.1"/>
    </source>
</evidence>
<gene>
    <name evidence="2" type="ORF">SAMN05192568_10534</name>
</gene>
<feature type="region of interest" description="Disordered" evidence="1">
    <location>
        <begin position="95"/>
        <end position="231"/>
    </location>
</feature>
<dbReference type="Proteomes" id="UP000199048">
    <property type="component" value="Unassembled WGS sequence"/>
</dbReference>
<evidence type="ECO:0000256" key="1">
    <source>
        <dbReference type="SAM" id="MobiDB-lite"/>
    </source>
</evidence>
<sequence>MCLSRQKRIGLQIFAGAIFCITPAKADMRIEAAKITAGDLWVLGNAGEPDTDITLDDKFSQRTDGRGYFEFHVVYHPATCIATLRTPKHARSIVVGDCGQQGPSLVGPPGPRGEAGTRGEPGPPGAMGPPGPPGAEGAVGAHGERGPAGPAGPVGSAGPAGAPGPRGPQGAPGPAGKAAPPSAALKAKPSPVLTGSVAQPRPARRQREPEPALDEAAPLDPGAGSTVEDRY</sequence>
<proteinExistence type="predicted"/>
<reference evidence="3" key="1">
    <citation type="submission" date="2016-10" db="EMBL/GenBank/DDBJ databases">
        <authorList>
            <person name="Varghese N."/>
            <person name="Submissions S."/>
        </authorList>
    </citation>
    <scope>NUCLEOTIDE SEQUENCE [LARGE SCALE GENOMIC DNA]</scope>
    <source>
        <strain evidence="3">BL36</strain>
    </source>
</reference>
<keyword evidence="2" id="KW-0176">Collagen</keyword>
<dbReference type="InterPro" id="IPR008160">
    <property type="entry name" value="Collagen"/>
</dbReference>